<keyword evidence="1" id="KW-1133">Transmembrane helix</keyword>
<evidence type="ECO:0000313" key="3">
    <source>
        <dbReference type="EMBL" id="PZN85987.1"/>
    </source>
</evidence>
<organism evidence="3 4">
    <name type="scientific">Candidatus Methylumidiphilus alinenensis</name>
    <dbReference type="NCBI Taxonomy" id="2202197"/>
    <lineage>
        <taxon>Bacteria</taxon>
        <taxon>Pseudomonadati</taxon>
        <taxon>Pseudomonadota</taxon>
        <taxon>Gammaproteobacteria</taxon>
        <taxon>Methylococcales</taxon>
        <taxon>Candidatus Methylumidiphilus</taxon>
    </lineage>
</organism>
<protein>
    <submittedName>
        <fullName evidence="3">N-acetyltransferase</fullName>
    </submittedName>
</protein>
<gene>
    <name evidence="3" type="ORF">DM484_01130</name>
</gene>
<keyword evidence="1" id="KW-0472">Membrane</keyword>
<dbReference type="Proteomes" id="UP000249396">
    <property type="component" value="Unassembled WGS sequence"/>
</dbReference>
<evidence type="ECO:0000313" key="4">
    <source>
        <dbReference type="Proteomes" id="UP000249396"/>
    </source>
</evidence>
<comment type="caution">
    <text evidence="3">The sequence shown here is derived from an EMBL/GenBank/DDBJ whole genome shotgun (WGS) entry which is preliminary data.</text>
</comment>
<feature type="transmembrane region" description="Helical" evidence="1">
    <location>
        <begin position="168"/>
        <end position="186"/>
    </location>
</feature>
<keyword evidence="3" id="KW-0808">Transferase</keyword>
<dbReference type="InterPro" id="IPR000182">
    <property type="entry name" value="GNAT_dom"/>
</dbReference>
<keyword evidence="1" id="KW-0812">Transmembrane</keyword>
<dbReference type="AlphaFoldDB" id="A0A2W4TV55"/>
<dbReference type="EMBL" id="QJPH01000099">
    <property type="protein sequence ID" value="PZN85987.1"/>
    <property type="molecule type" value="Genomic_DNA"/>
</dbReference>
<proteinExistence type="predicted"/>
<name>A0A2W4TV55_9GAMM</name>
<feature type="domain" description="N-acetyltransferase" evidence="2">
    <location>
        <begin position="57"/>
        <end position="177"/>
    </location>
</feature>
<dbReference type="GO" id="GO:0016747">
    <property type="term" value="F:acyltransferase activity, transferring groups other than amino-acyl groups"/>
    <property type="evidence" value="ECO:0007669"/>
    <property type="project" value="InterPro"/>
</dbReference>
<accession>A0A2W4TV55</accession>
<feature type="transmembrane region" description="Helical" evidence="1">
    <location>
        <begin position="136"/>
        <end position="156"/>
    </location>
</feature>
<dbReference type="InterPro" id="IPR016181">
    <property type="entry name" value="Acyl_CoA_acyltransferase"/>
</dbReference>
<dbReference type="Pfam" id="PF13302">
    <property type="entry name" value="Acetyltransf_3"/>
    <property type="match status" value="1"/>
</dbReference>
<sequence>MADDVHTTRLMAALACKSNEIPKQRFVIPVFDREGKLIATLACVDRELASDMEIVADLTAWRQRYMHYFLTQFEATVSRTKEWLENIVIPSPDRMFFIIYLTTGEAIGNFGICKMTAFSGELDNIIRGKKLDTSELIYYCALSLLSWMFGHLGYLTSSLHVFSNNQPAIRLYLSIGFSVLNIIQLTRRSLPDLTEYLLNSSEGELVDFNYLEMELSREIFLDFHPWIRSVYKSDWQ</sequence>
<evidence type="ECO:0000259" key="2">
    <source>
        <dbReference type="Pfam" id="PF13302"/>
    </source>
</evidence>
<dbReference type="Gene3D" id="3.40.630.30">
    <property type="match status" value="1"/>
</dbReference>
<dbReference type="SUPFAM" id="SSF55729">
    <property type="entry name" value="Acyl-CoA N-acyltransferases (Nat)"/>
    <property type="match status" value="1"/>
</dbReference>
<reference evidence="3 4" key="1">
    <citation type="journal article" date="2018" name="Aquat. Microb. Ecol.">
        <title>Gammaproteobacterial methanotrophs dominate.</title>
        <authorList>
            <person name="Rissanen A.J."/>
            <person name="Saarenheimo J."/>
            <person name="Tiirola M."/>
            <person name="Peura S."/>
            <person name="Aalto S.L."/>
            <person name="Karvinen A."/>
            <person name="Nykanen H."/>
        </authorList>
    </citation>
    <scope>NUCLEOTIDE SEQUENCE [LARGE SCALE GENOMIC DNA]</scope>
    <source>
        <strain evidence="3">AMbin10</strain>
    </source>
</reference>
<evidence type="ECO:0000256" key="1">
    <source>
        <dbReference type="SAM" id="Phobius"/>
    </source>
</evidence>